<evidence type="ECO:0000313" key="2">
    <source>
        <dbReference type="EMBL" id="KEZ87638.1"/>
    </source>
</evidence>
<dbReference type="AlphaFoldDB" id="A0A084JFA4"/>
<evidence type="ECO:0000313" key="3">
    <source>
        <dbReference type="Proteomes" id="UP000028525"/>
    </source>
</evidence>
<comment type="caution">
    <text evidence="2">The sequence shown here is derived from an EMBL/GenBank/DDBJ whole genome shotgun (WGS) entry which is preliminary data.</text>
</comment>
<dbReference type="EMBL" id="JPME01000031">
    <property type="protein sequence ID" value="KEZ87638.1"/>
    <property type="molecule type" value="Genomic_DNA"/>
</dbReference>
<dbReference type="RefSeq" id="WP_038284159.1">
    <property type="nucleotide sequence ID" value="NZ_JPME01000031.1"/>
</dbReference>
<organism evidence="2 3">
    <name type="scientific">Lacrimispora celerecrescens</name>
    <dbReference type="NCBI Taxonomy" id="29354"/>
    <lineage>
        <taxon>Bacteria</taxon>
        <taxon>Bacillati</taxon>
        <taxon>Bacillota</taxon>
        <taxon>Clostridia</taxon>
        <taxon>Lachnospirales</taxon>
        <taxon>Lachnospiraceae</taxon>
        <taxon>Lacrimispora</taxon>
    </lineage>
</organism>
<gene>
    <name evidence="2" type="ORF">IO98_20740</name>
</gene>
<evidence type="ECO:0000256" key="1">
    <source>
        <dbReference type="SAM" id="SignalP"/>
    </source>
</evidence>
<evidence type="ECO:0008006" key="4">
    <source>
        <dbReference type="Google" id="ProtNLM"/>
    </source>
</evidence>
<name>A0A084JFA4_9FIRM</name>
<dbReference type="OrthoDB" id="2039807at2"/>
<protein>
    <recommendedName>
        <fullName evidence="4">WxL domain-containing protein</fullName>
    </recommendedName>
</protein>
<feature type="signal peptide" evidence="1">
    <location>
        <begin position="1"/>
        <end position="24"/>
    </location>
</feature>
<keyword evidence="3" id="KW-1185">Reference proteome</keyword>
<sequence length="282" mass="29659">MKKRLTTALLASAMAASMVIPAMAGPNDLGGAVPSSSGTEVWAGIVIEDMDAKIKVEVPTLFAFVVRGTTDLSDTGTVTSAAGDIYLPNVKVKVINESDNSGNGGVYELQTEGNLVEDGKLPFTNYSTYTDDDGATRKGLEVTINGNIKNEGTLESRNNWTHTTSTNTGLNDFKNYNVSIDSNPFDTAANGGLQMANGIALTGPDTDLGGSQANVDVNSKYATVGETYYAQFDVSVGGKKNEYKQVEESAKVGTIVWTISAEINGDDLGGVITAPEAPYLPY</sequence>
<feature type="chain" id="PRO_5001777172" description="WxL domain-containing protein" evidence="1">
    <location>
        <begin position="25"/>
        <end position="282"/>
    </location>
</feature>
<proteinExistence type="predicted"/>
<keyword evidence="1" id="KW-0732">Signal</keyword>
<reference evidence="2 3" key="1">
    <citation type="submission" date="2014-07" db="EMBL/GenBank/DDBJ databases">
        <title>Draft genome of Clostridium celerecrescens 152B isolated from sediments associated with methane hydrate from Krishna Godavari basin.</title>
        <authorList>
            <person name="Honkalas V.S."/>
            <person name="Dabir A.P."/>
            <person name="Arora P."/>
            <person name="Dhakephalkar P.K."/>
        </authorList>
    </citation>
    <scope>NUCLEOTIDE SEQUENCE [LARGE SCALE GENOMIC DNA]</scope>
    <source>
        <strain evidence="2 3">152B</strain>
    </source>
</reference>
<dbReference type="Proteomes" id="UP000028525">
    <property type="component" value="Unassembled WGS sequence"/>
</dbReference>
<accession>A0A084JFA4</accession>